<sequence length="131" mass="13897" precursor="true">MSFLRLRRRFAAWLALVAMLLGALAPTIAQARMGGSDRADWLEICTTTGMVWVQADTGELAQKIDGQPAGSDASPHCPWCTLHGGASGLPPVEAVAMLPAPLAEQPSAFYRAPLTDTVWATARSRAPPLSL</sequence>
<dbReference type="AlphaFoldDB" id="A0A4P6WT18"/>
<feature type="signal peptide" evidence="1">
    <location>
        <begin position="1"/>
        <end position="31"/>
    </location>
</feature>
<reference evidence="2 3" key="1">
    <citation type="submission" date="2019-03" db="EMBL/GenBank/DDBJ databases">
        <authorList>
            <person name="Sebastian G."/>
            <person name="Baumann P."/>
            <person name="Ruckert C."/>
            <person name="Kalinowski J."/>
            <person name="Nebel B."/>
            <person name="Takors R."/>
            <person name="Blombach B."/>
        </authorList>
    </citation>
    <scope>NUCLEOTIDE SEQUENCE [LARGE SCALE GENOMIC DNA]</scope>
    <source>
        <strain evidence="2 3">DSM 1084</strain>
    </source>
</reference>
<accession>A0A4P6WT18</accession>
<keyword evidence="3" id="KW-1185">Reference proteome</keyword>
<evidence type="ECO:0000313" key="2">
    <source>
        <dbReference type="EMBL" id="QBM26942.1"/>
    </source>
</evidence>
<dbReference type="Pfam" id="PF11162">
    <property type="entry name" value="DUF2946"/>
    <property type="match status" value="1"/>
</dbReference>
<proteinExistence type="predicted"/>
<evidence type="ECO:0008006" key="4">
    <source>
        <dbReference type="Google" id="ProtNLM"/>
    </source>
</evidence>
<dbReference type="EMBL" id="CP037867">
    <property type="protein sequence ID" value="QBM26942.1"/>
    <property type="molecule type" value="Genomic_DNA"/>
</dbReference>
<keyword evidence="1" id="KW-0732">Signal</keyword>
<name>A0A4P6WT18_HYDPS</name>
<dbReference type="InterPro" id="IPR021333">
    <property type="entry name" value="DUF2946"/>
</dbReference>
<organism evidence="2 3">
    <name type="scientific">Hydrogenophaga pseudoflava</name>
    <name type="common">Pseudomonas carboxydoflava</name>
    <dbReference type="NCBI Taxonomy" id="47421"/>
    <lineage>
        <taxon>Bacteria</taxon>
        <taxon>Pseudomonadati</taxon>
        <taxon>Pseudomonadota</taxon>
        <taxon>Betaproteobacteria</taxon>
        <taxon>Burkholderiales</taxon>
        <taxon>Comamonadaceae</taxon>
        <taxon>Hydrogenophaga</taxon>
    </lineage>
</organism>
<dbReference type="KEGG" id="hpse:HPF_04555"/>
<evidence type="ECO:0000313" key="3">
    <source>
        <dbReference type="Proteomes" id="UP000293912"/>
    </source>
</evidence>
<dbReference type="RefSeq" id="WP_066158686.1">
    <property type="nucleotide sequence ID" value="NZ_CP037867.1"/>
</dbReference>
<protein>
    <recommendedName>
        <fullName evidence="4">DUF2946 domain-containing protein</fullName>
    </recommendedName>
</protein>
<evidence type="ECO:0000256" key="1">
    <source>
        <dbReference type="SAM" id="SignalP"/>
    </source>
</evidence>
<dbReference type="Proteomes" id="UP000293912">
    <property type="component" value="Chromosome"/>
</dbReference>
<gene>
    <name evidence="2" type="ORF">HPF_04555</name>
</gene>
<feature type="chain" id="PRO_5020399993" description="DUF2946 domain-containing protein" evidence="1">
    <location>
        <begin position="32"/>
        <end position="131"/>
    </location>
</feature>